<organism evidence="1 2">
    <name type="scientific">Schaalia turicensis</name>
    <dbReference type="NCBI Taxonomy" id="131111"/>
    <lineage>
        <taxon>Bacteria</taxon>
        <taxon>Bacillati</taxon>
        <taxon>Actinomycetota</taxon>
        <taxon>Actinomycetes</taxon>
        <taxon>Actinomycetales</taxon>
        <taxon>Actinomycetaceae</taxon>
        <taxon>Schaalia</taxon>
    </lineage>
</organism>
<reference evidence="1 2" key="1">
    <citation type="submission" date="2017-12" db="EMBL/GenBank/DDBJ databases">
        <title>Phylogenetic diversity of female urinary microbiome.</title>
        <authorList>
            <person name="Thomas-White K."/>
            <person name="Wolfe A.J."/>
        </authorList>
    </citation>
    <scope>NUCLEOTIDE SEQUENCE [LARGE SCALE GENOMIC DNA]</scope>
    <source>
        <strain evidence="1 2">UMB0250</strain>
    </source>
</reference>
<dbReference type="RefSeq" id="WP_101627454.1">
    <property type="nucleotide sequence ID" value="NZ_PKKJ01000001.1"/>
</dbReference>
<sequence length="184" mass="20451">MSEKQEAKPESSIEALFARALRDCHNPELDGFNPHFKNRFATLKATLHVIRKACEAHGIAYTQSVGEINGQPALKSAVYSMDGSVLPLSNMPMEHQQNPQAFGSALTYTKRQVAQADWGITGDPDDDAEQASQPAMPELSEGAVYDCDDIHQLREWWKQYPHMQTAIRARVEALTALQQQAGRS</sequence>
<protein>
    <submittedName>
        <fullName evidence="1">Uncharacterized protein</fullName>
    </submittedName>
</protein>
<dbReference type="AlphaFoldDB" id="A0A2I1I749"/>
<dbReference type="EMBL" id="PKKJ01000001">
    <property type="protein sequence ID" value="PKY66957.1"/>
    <property type="molecule type" value="Genomic_DNA"/>
</dbReference>
<dbReference type="InterPro" id="IPR007499">
    <property type="entry name" value="ERF_bacteria_virus"/>
</dbReference>
<accession>A0A2I1I749</accession>
<dbReference type="Proteomes" id="UP000234545">
    <property type="component" value="Unassembled WGS sequence"/>
</dbReference>
<proteinExistence type="predicted"/>
<comment type="caution">
    <text evidence="1">The sequence shown here is derived from an EMBL/GenBank/DDBJ whole genome shotgun (WGS) entry which is preliminary data.</text>
</comment>
<gene>
    <name evidence="1" type="ORF">CYJ25_01580</name>
</gene>
<dbReference type="Pfam" id="PF04404">
    <property type="entry name" value="ERF"/>
    <property type="match status" value="1"/>
</dbReference>
<dbReference type="OrthoDB" id="149299at2"/>
<name>A0A2I1I749_9ACTO</name>
<evidence type="ECO:0000313" key="1">
    <source>
        <dbReference type="EMBL" id="PKY66957.1"/>
    </source>
</evidence>
<evidence type="ECO:0000313" key="2">
    <source>
        <dbReference type="Proteomes" id="UP000234545"/>
    </source>
</evidence>